<accession>A0A9Q1HUE9</accession>
<keyword evidence="1" id="KW-0175">Coiled coil</keyword>
<sequence>MSDAEFNKKLCSTLRGIVKGNIKMGIERMSDLAHELRIHVDEDDYYCKRGKAKADEITGGISDISSFKEKELPLQGTAWKQLANLEKEQCRIKNAWEKNIEVYKNELADQRQKLREQQRAHSISNSMSRFISAMCNSTEECKYFLKWMRINLDNLSRTHLPPLWAKYKEQCRNSSENKELIAKLDREISSCSLGTEHFLREMGQLFGLLTPRSPHPRD</sequence>
<proteinExistence type="predicted"/>
<dbReference type="Pfam" id="PF25683">
    <property type="entry name" value="URGCP_GTPase"/>
    <property type="match status" value="1"/>
</dbReference>
<gene>
    <name evidence="4" type="ORF">COCON_G00172090</name>
</gene>
<dbReference type="PANTHER" id="PTHR14819">
    <property type="entry name" value="GTP-BINDING"/>
    <property type="match status" value="1"/>
</dbReference>
<reference evidence="4" key="1">
    <citation type="journal article" date="2023" name="Science">
        <title>Genome structures resolve the early diversification of teleost fishes.</title>
        <authorList>
            <person name="Parey E."/>
            <person name="Louis A."/>
            <person name="Montfort J."/>
            <person name="Bouchez O."/>
            <person name="Roques C."/>
            <person name="Iampietro C."/>
            <person name="Lluch J."/>
            <person name="Castinel A."/>
            <person name="Donnadieu C."/>
            <person name="Desvignes T."/>
            <person name="Floi Bucao C."/>
            <person name="Jouanno E."/>
            <person name="Wen M."/>
            <person name="Mejri S."/>
            <person name="Dirks R."/>
            <person name="Jansen H."/>
            <person name="Henkel C."/>
            <person name="Chen W.J."/>
            <person name="Zahm M."/>
            <person name="Cabau C."/>
            <person name="Klopp C."/>
            <person name="Thompson A.W."/>
            <person name="Robinson-Rechavi M."/>
            <person name="Braasch I."/>
            <person name="Lecointre G."/>
            <person name="Bobe J."/>
            <person name="Postlethwait J.H."/>
            <person name="Berthelot C."/>
            <person name="Roest Crollius H."/>
            <person name="Guiguen Y."/>
        </authorList>
    </citation>
    <scope>NUCLEOTIDE SEQUENCE</scope>
    <source>
        <strain evidence="4">Concon-B</strain>
    </source>
</reference>
<feature type="coiled-coil region" evidence="1">
    <location>
        <begin position="93"/>
        <end position="120"/>
    </location>
</feature>
<dbReference type="EMBL" id="JAFJMO010000012">
    <property type="protein sequence ID" value="KAJ8261486.1"/>
    <property type="molecule type" value="Genomic_DNA"/>
</dbReference>
<evidence type="ECO:0000256" key="1">
    <source>
        <dbReference type="SAM" id="Coils"/>
    </source>
</evidence>
<feature type="domain" description="Up-regulator of cell proliferation-like" evidence="2">
    <location>
        <begin position="2"/>
        <end position="58"/>
    </location>
</feature>
<dbReference type="Pfam" id="PF25496">
    <property type="entry name" value="URGCP"/>
    <property type="match status" value="1"/>
</dbReference>
<name>A0A9Q1HUE9_CONCO</name>
<dbReference type="PANTHER" id="PTHR14819:SF9">
    <property type="entry name" value="UP-REGULATOR OF CELL PROLIFERATION-LIKE"/>
    <property type="match status" value="1"/>
</dbReference>
<dbReference type="AlphaFoldDB" id="A0A9Q1HUE9"/>
<dbReference type="InterPro" id="IPR057365">
    <property type="entry name" value="URGCP"/>
</dbReference>
<protein>
    <submittedName>
        <fullName evidence="4">Uncharacterized protein</fullName>
    </submittedName>
</protein>
<comment type="caution">
    <text evidence="4">The sequence shown here is derived from an EMBL/GenBank/DDBJ whole genome shotgun (WGS) entry which is preliminary data.</text>
</comment>
<evidence type="ECO:0000313" key="5">
    <source>
        <dbReference type="Proteomes" id="UP001152803"/>
    </source>
</evidence>
<dbReference type="InterPro" id="IPR030383">
    <property type="entry name" value="G_VLIG_dom"/>
</dbReference>
<dbReference type="Proteomes" id="UP001152803">
    <property type="component" value="Unassembled WGS sequence"/>
</dbReference>
<organism evidence="4 5">
    <name type="scientific">Conger conger</name>
    <name type="common">Conger eel</name>
    <name type="synonym">Muraena conger</name>
    <dbReference type="NCBI Taxonomy" id="82655"/>
    <lineage>
        <taxon>Eukaryota</taxon>
        <taxon>Metazoa</taxon>
        <taxon>Chordata</taxon>
        <taxon>Craniata</taxon>
        <taxon>Vertebrata</taxon>
        <taxon>Euteleostomi</taxon>
        <taxon>Actinopterygii</taxon>
        <taxon>Neopterygii</taxon>
        <taxon>Teleostei</taxon>
        <taxon>Anguilliformes</taxon>
        <taxon>Congridae</taxon>
        <taxon>Conger</taxon>
    </lineage>
</organism>
<feature type="domain" description="VLIG-type G" evidence="3">
    <location>
        <begin position="86"/>
        <end position="206"/>
    </location>
</feature>
<evidence type="ECO:0000259" key="2">
    <source>
        <dbReference type="Pfam" id="PF25496"/>
    </source>
</evidence>
<dbReference type="InterPro" id="IPR052986">
    <property type="entry name" value="VLIG_GTPase"/>
</dbReference>
<evidence type="ECO:0000259" key="3">
    <source>
        <dbReference type="Pfam" id="PF25683"/>
    </source>
</evidence>
<evidence type="ECO:0000313" key="4">
    <source>
        <dbReference type="EMBL" id="KAJ8261486.1"/>
    </source>
</evidence>
<keyword evidence="5" id="KW-1185">Reference proteome</keyword>
<dbReference type="OrthoDB" id="10585387at2759"/>